<dbReference type="Proteomes" id="UP000886998">
    <property type="component" value="Unassembled WGS sequence"/>
</dbReference>
<evidence type="ECO:0000256" key="1">
    <source>
        <dbReference type="ARBA" id="ARBA00023054"/>
    </source>
</evidence>
<evidence type="ECO:0000313" key="3">
    <source>
        <dbReference type="EMBL" id="GFY73525.1"/>
    </source>
</evidence>
<dbReference type="GO" id="GO:0005634">
    <property type="term" value="C:nucleus"/>
    <property type="evidence" value="ECO:0007669"/>
    <property type="project" value="TreeGrafter"/>
</dbReference>
<dbReference type="GO" id="GO:0030915">
    <property type="term" value="C:Smc5-Smc6 complex"/>
    <property type="evidence" value="ECO:0007669"/>
    <property type="project" value="TreeGrafter"/>
</dbReference>
<dbReference type="GO" id="GO:0003697">
    <property type="term" value="F:single-stranded DNA binding"/>
    <property type="evidence" value="ECO:0007669"/>
    <property type="project" value="TreeGrafter"/>
</dbReference>
<evidence type="ECO:0000256" key="2">
    <source>
        <dbReference type="SAM" id="Coils"/>
    </source>
</evidence>
<dbReference type="OrthoDB" id="6435396at2759"/>
<feature type="coiled-coil region" evidence="2">
    <location>
        <begin position="27"/>
        <end position="120"/>
    </location>
</feature>
<sequence>MIAQYNIIQGESLKIKEKRKSKISYLAEELSKQLDDFNTLHEQVDNAKITFRNKITKKEEQKAELIELTSKIKGFQEALKKKENSVTEIKAQISKNAEQYEAINNELSSLDHKMESTKLEINRMEFLKRKTLEEVERISSEENKKFEILKRSYPDTYQAVCWLQEHQNSFRAPISMPALISIQVTDEENRKFLENAIPKRDLLMFVCEDKQDLERFMNVMKRDKKLSVNVTMVQMKI</sequence>
<reference evidence="3" key="1">
    <citation type="submission" date="2020-08" db="EMBL/GenBank/DDBJ databases">
        <title>Multicomponent nature underlies the extraordinary mechanical properties of spider dragline silk.</title>
        <authorList>
            <person name="Kono N."/>
            <person name="Nakamura H."/>
            <person name="Mori M."/>
            <person name="Yoshida Y."/>
            <person name="Ohtoshi R."/>
            <person name="Malay A.D."/>
            <person name="Moran D.A.P."/>
            <person name="Tomita M."/>
            <person name="Numata K."/>
            <person name="Arakawa K."/>
        </authorList>
    </citation>
    <scope>NUCLEOTIDE SEQUENCE</scope>
</reference>
<comment type="caution">
    <text evidence="3">The sequence shown here is derived from an EMBL/GenBank/DDBJ whole genome shotgun (WGS) entry which is preliminary data.</text>
</comment>
<accession>A0A8X6YIE8</accession>
<protein>
    <submittedName>
        <fullName evidence="3">Structural maintenance of chromosomes protein 5</fullName>
    </submittedName>
</protein>
<dbReference type="PANTHER" id="PTHR45916">
    <property type="entry name" value="STRUCTURAL MAINTENANCE OF CHROMOSOMES PROTEIN 5"/>
    <property type="match status" value="1"/>
</dbReference>
<gene>
    <name evidence="3" type="primary">SMC5</name>
    <name evidence="3" type="ORF">TNIN_32291</name>
</gene>
<name>A0A8X6YIE8_9ARAC</name>
<dbReference type="PANTHER" id="PTHR45916:SF1">
    <property type="entry name" value="STRUCTURAL MAINTENANCE OF CHROMOSOMES PROTEIN 5"/>
    <property type="match status" value="1"/>
</dbReference>
<dbReference type="EMBL" id="BMAV01020122">
    <property type="protein sequence ID" value="GFY73525.1"/>
    <property type="molecule type" value="Genomic_DNA"/>
</dbReference>
<keyword evidence="1 2" id="KW-0175">Coiled coil</keyword>
<proteinExistence type="predicted"/>
<dbReference type="GO" id="GO:0000724">
    <property type="term" value="P:double-strand break repair via homologous recombination"/>
    <property type="evidence" value="ECO:0007669"/>
    <property type="project" value="TreeGrafter"/>
</dbReference>
<evidence type="ECO:0000313" key="4">
    <source>
        <dbReference type="Proteomes" id="UP000886998"/>
    </source>
</evidence>
<organism evidence="3 4">
    <name type="scientific">Trichonephila inaurata madagascariensis</name>
    <dbReference type="NCBI Taxonomy" id="2747483"/>
    <lineage>
        <taxon>Eukaryota</taxon>
        <taxon>Metazoa</taxon>
        <taxon>Ecdysozoa</taxon>
        <taxon>Arthropoda</taxon>
        <taxon>Chelicerata</taxon>
        <taxon>Arachnida</taxon>
        <taxon>Araneae</taxon>
        <taxon>Araneomorphae</taxon>
        <taxon>Entelegynae</taxon>
        <taxon>Araneoidea</taxon>
        <taxon>Nephilidae</taxon>
        <taxon>Trichonephila</taxon>
        <taxon>Trichonephila inaurata</taxon>
    </lineage>
</organism>
<keyword evidence="4" id="KW-1185">Reference proteome</keyword>
<dbReference type="AlphaFoldDB" id="A0A8X6YIE8"/>